<organism evidence="1 2">
    <name type="scientific">Zootermopsis nevadensis</name>
    <name type="common">Dampwood termite</name>
    <dbReference type="NCBI Taxonomy" id="136037"/>
    <lineage>
        <taxon>Eukaryota</taxon>
        <taxon>Metazoa</taxon>
        <taxon>Ecdysozoa</taxon>
        <taxon>Arthropoda</taxon>
        <taxon>Hexapoda</taxon>
        <taxon>Insecta</taxon>
        <taxon>Pterygota</taxon>
        <taxon>Neoptera</taxon>
        <taxon>Polyneoptera</taxon>
        <taxon>Dictyoptera</taxon>
        <taxon>Blattodea</taxon>
        <taxon>Blattoidea</taxon>
        <taxon>Termitoidae</taxon>
        <taxon>Termopsidae</taxon>
        <taxon>Zootermopsis</taxon>
    </lineage>
</organism>
<accession>A0A067R0T0</accession>
<name>A0A067R0T0_ZOONE</name>
<reference evidence="1 2" key="1">
    <citation type="journal article" date="2014" name="Nat. Commun.">
        <title>Molecular traces of alternative social organization in a termite genome.</title>
        <authorList>
            <person name="Terrapon N."/>
            <person name="Li C."/>
            <person name="Robertson H.M."/>
            <person name="Ji L."/>
            <person name="Meng X."/>
            <person name="Booth W."/>
            <person name="Chen Z."/>
            <person name="Childers C.P."/>
            <person name="Glastad K.M."/>
            <person name="Gokhale K."/>
            <person name="Gowin J."/>
            <person name="Gronenberg W."/>
            <person name="Hermansen R.A."/>
            <person name="Hu H."/>
            <person name="Hunt B.G."/>
            <person name="Huylmans A.K."/>
            <person name="Khalil S.M."/>
            <person name="Mitchell R.D."/>
            <person name="Munoz-Torres M.C."/>
            <person name="Mustard J.A."/>
            <person name="Pan H."/>
            <person name="Reese J.T."/>
            <person name="Scharf M.E."/>
            <person name="Sun F."/>
            <person name="Vogel H."/>
            <person name="Xiao J."/>
            <person name="Yang W."/>
            <person name="Yang Z."/>
            <person name="Yang Z."/>
            <person name="Zhou J."/>
            <person name="Zhu J."/>
            <person name="Brent C.S."/>
            <person name="Elsik C.G."/>
            <person name="Goodisman M.A."/>
            <person name="Liberles D.A."/>
            <person name="Roe R.M."/>
            <person name="Vargo E.L."/>
            <person name="Vilcinskas A."/>
            <person name="Wang J."/>
            <person name="Bornberg-Bauer E."/>
            <person name="Korb J."/>
            <person name="Zhang G."/>
            <person name="Liebig J."/>
        </authorList>
    </citation>
    <scope>NUCLEOTIDE SEQUENCE [LARGE SCALE GENOMIC DNA]</scope>
    <source>
        <tissue evidence="1">Whole organism</tissue>
    </source>
</reference>
<sequence length="102" mass="11678">MNRILPSISRTGTCSYTFLADDPEVVCHCILLCVNGVIVGSPQKHESLFLHFDFPLNRNRERIFREVKFALKYYNRSSSSHTRHGDKLVCACVGNTEDRRCS</sequence>
<keyword evidence="2" id="KW-1185">Reference proteome</keyword>
<evidence type="ECO:0000313" key="2">
    <source>
        <dbReference type="Proteomes" id="UP000027135"/>
    </source>
</evidence>
<dbReference type="Proteomes" id="UP000027135">
    <property type="component" value="Unassembled WGS sequence"/>
</dbReference>
<evidence type="ECO:0000313" key="1">
    <source>
        <dbReference type="EMBL" id="KDR12372.1"/>
    </source>
</evidence>
<protein>
    <submittedName>
        <fullName evidence="1">Uncharacterized protein</fullName>
    </submittedName>
</protein>
<dbReference type="EMBL" id="KK853022">
    <property type="protein sequence ID" value="KDR12372.1"/>
    <property type="molecule type" value="Genomic_DNA"/>
</dbReference>
<dbReference type="InParanoid" id="A0A067R0T0"/>
<proteinExistence type="predicted"/>
<gene>
    <name evidence="1" type="ORF">L798_13666</name>
</gene>
<dbReference type="AlphaFoldDB" id="A0A067R0T0"/>